<sequence>MPYANLCTVCQTLIIELVARLLARK</sequence>
<dbReference type="AlphaFoldDB" id="A0A0A9A3F6"/>
<name>A0A0A9A3F6_ARUDO</name>
<accession>A0A0A9A3F6</accession>
<dbReference type="EMBL" id="GBRH01251716">
    <property type="protein sequence ID" value="JAD46179.1"/>
    <property type="molecule type" value="Transcribed_RNA"/>
</dbReference>
<organism evidence="1">
    <name type="scientific">Arundo donax</name>
    <name type="common">Giant reed</name>
    <name type="synonym">Donax arundinaceus</name>
    <dbReference type="NCBI Taxonomy" id="35708"/>
    <lineage>
        <taxon>Eukaryota</taxon>
        <taxon>Viridiplantae</taxon>
        <taxon>Streptophyta</taxon>
        <taxon>Embryophyta</taxon>
        <taxon>Tracheophyta</taxon>
        <taxon>Spermatophyta</taxon>
        <taxon>Magnoliopsida</taxon>
        <taxon>Liliopsida</taxon>
        <taxon>Poales</taxon>
        <taxon>Poaceae</taxon>
        <taxon>PACMAD clade</taxon>
        <taxon>Arundinoideae</taxon>
        <taxon>Arundineae</taxon>
        <taxon>Arundo</taxon>
    </lineage>
</organism>
<proteinExistence type="predicted"/>
<reference evidence="1" key="1">
    <citation type="submission" date="2014-09" db="EMBL/GenBank/DDBJ databases">
        <authorList>
            <person name="Magalhaes I.L.F."/>
            <person name="Oliveira U."/>
            <person name="Santos F.R."/>
            <person name="Vidigal T.H.D.A."/>
            <person name="Brescovit A.D."/>
            <person name="Santos A.J."/>
        </authorList>
    </citation>
    <scope>NUCLEOTIDE SEQUENCE</scope>
    <source>
        <tissue evidence="1">Shoot tissue taken approximately 20 cm above the soil surface</tissue>
    </source>
</reference>
<evidence type="ECO:0000313" key="1">
    <source>
        <dbReference type="EMBL" id="JAD46179.1"/>
    </source>
</evidence>
<protein>
    <submittedName>
        <fullName evidence="1">Uncharacterized protein</fullName>
    </submittedName>
</protein>
<reference evidence="1" key="2">
    <citation type="journal article" date="2015" name="Data Brief">
        <title>Shoot transcriptome of the giant reed, Arundo donax.</title>
        <authorList>
            <person name="Barrero R.A."/>
            <person name="Guerrero F.D."/>
            <person name="Moolhuijzen P."/>
            <person name="Goolsby J.A."/>
            <person name="Tidwell J."/>
            <person name="Bellgard S.E."/>
            <person name="Bellgard M.I."/>
        </authorList>
    </citation>
    <scope>NUCLEOTIDE SEQUENCE</scope>
    <source>
        <tissue evidence="1">Shoot tissue taken approximately 20 cm above the soil surface</tissue>
    </source>
</reference>